<dbReference type="GeneID" id="28941812"/>
<gene>
    <name evidence="2" type="ORF">T551_03294</name>
</gene>
<reference evidence="3" key="1">
    <citation type="journal article" date="2016" name="Nat. Commun.">
        <title>Genome analysis of three Pneumocystis species reveals adaptation mechanisms to life exclusively in mammalian hosts.</title>
        <authorList>
            <person name="Ma L."/>
            <person name="Chen Z."/>
            <person name="Huang D.W."/>
            <person name="Kutty G."/>
            <person name="Ishihara M."/>
            <person name="Wang H."/>
            <person name="Abouelleil A."/>
            <person name="Bishop L."/>
            <person name="Davey E."/>
            <person name="Deng R."/>
            <person name="Deng X."/>
            <person name="Fan L."/>
            <person name="Fantoni G."/>
            <person name="Fitzgerald M."/>
            <person name="Gogineni E."/>
            <person name="Goldberg J.M."/>
            <person name="Handley G."/>
            <person name="Hu X."/>
            <person name="Huber C."/>
            <person name="Jiao X."/>
            <person name="Jones K."/>
            <person name="Levin J.Z."/>
            <person name="Liu Y."/>
            <person name="Macdonald P."/>
            <person name="Melnikov A."/>
            <person name="Raley C."/>
            <person name="Sassi M."/>
            <person name="Sherman B.T."/>
            <person name="Song X."/>
            <person name="Sykes S."/>
            <person name="Tran B."/>
            <person name="Walsh L."/>
            <person name="Xia Y."/>
            <person name="Yang J."/>
            <person name="Young S."/>
            <person name="Zeng Q."/>
            <person name="Zheng X."/>
            <person name="Stephens R."/>
            <person name="Nusbaum C."/>
            <person name="Birren B.W."/>
            <person name="Azadi P."/>
            <person name="Lempicki R.A."/>
            <person name="Cuomo C.A."/>
            <person name="Kovacs J.A."/>
        </authorList>
    </citation>
    <scope>NUCLEOTIDE SEQUENCE [LARGE SCALE GENOMIC DNA]</scope>
    <source>
        <strain evidence="3">RU7</strain>
    </source>
</reference>
<name>A0A0W4ZEM0_PNEJ7</name>
<dbReference type="EMBL" id="LFWA01000016">
    <property type="protein sequence ID" value="KTW26832.1"/>
    <property type="molecule type" value="Genomic_DNA"/>
</dbReference>
<dbReference type="VEuPathDB" id="FungiDB:T551_03294"/>
<evidence type="ECO:0000313" key="2">
    <source>
        <dbReference type="EMBL" id="KTW26832.1"/>
    </source>
</evidence>
<dbReference type="RefSeq" id="XP_018228163.1">
    <property type="nucleotide sequence ID" value="XM_018375557.1"/>
</dbReference>
<feature type="region of interest" description="Disordered" evidence="1">
    <location>
        <begin position="82"/>
        <end position="104"/>
    </location>
</feature>
<evidence type="ECO:0000256" key="1">
    <source>
        <dbReference type="SAM" id="MobiDB-lite"/>
    </source>
</evidence>
<organism evidence="2 3">
    <name type="scientific">Pneumocystis jirovecii (strain RU7)</name>
    <name type="common">Human pneumocystis pneumonia agent</name>
    <dbReference type="NCBI Taxonomy" id="1408657"/>
    <lineage>
        <taxon>Eukaryota</taxon>
        <taxon>Fungi</taxon>
        <taxon>Dikarya</taxon>
        <taxon>Ascomycota</taxon>
        <taxon>Taphrinomycotina</taxon>
        <taxon>Pneumocystomycetes</taxon>
        <taxon>Pneumocystaceae</taxon>
        <taxon>Pneumocystis</taxon>
    </lineage>
</organism>
<sequence length="104" mass="12161">MKLGREYDSLLAIASTNDWEQQIRLEKLKKAKVQQEAEKSLKEQQECEKERQERHRQQEERKKALEQASVQNLVVKPVISEKSISQENKGSLPHKKTGYRSKVS</sequence>
<dbReference type="Proteomes" id="UP000053447">
    <property type="component" value="Unassembled WGS sequence"/>
</dbReference>
<dbReference type="AlphaFoldDB" id="A0A0W4ZEM0"/>
<feature type="compositionally biased region" description="Basic and acidic residues" evidence="1">
    <location>
        <begin position="34"/>
        <end position="65"/>
    </location>
</feature>
<feature type="compositionally biased region" description="Basic residues" evidence="1">
    <location>
        <begin position="92"/>
        <end position="104"/>
    </location>
</feature>
<proteinExistence type="predicted"/>
<protein>
    <submittedName>
        <fullName evidence="2">Uncharacterized protein</fullName>
    </submittedName>
</protein>
<accession>A0A0W4ZEM0</accession>
<feature type="region of interest" description="Disordered" evidence="1">
    <location>
        <begin position="34"/>
        <end position="67"/>
    </location>
</feature>
<evidence type="ECO:0000313" key="3">
    <source>
        <dbReference type="Proteomes" id="UP000053447"/>
    </source>
</evidence>
<keyword evidence="3" id="KW-1185">Reference proteome</keyword>
<comment type="caution">
    <text evidence="2">The sequence shown here is derived from an EMBL/GenBank/DDBJ whole genome shotgun (WGS) entry which is preliminary data.</text>
</comment>